<evidence type="ECO:0000313" key="3">
    <source>
        <dbReference type="EMBL" id="KAK5953960.1"/>
    </source>
</evidence>
<sequence>MSSMNGTTNTGLPHPNPSTSYWQQPPDAVADLSTTSDLPQNADIVIVGSGISGSSIAYNLLTAKPELKIVMLEARQAASGASGRNGGHTKTASYRSFLENIKAVGEEDAIKVSKLEYDCMAAVHNFVKEKGIECDAKRCDTVDIYYDQGHLDEARESVAKMQKLIPDHPTSKHTFYTPEETKKFFFAENSLGSLKYEAGSLSAYKLTVGILKLALDLGLNLQTNTPAKSISKATDSNKTTWTVTTPNGPITTPILILATNGYTAHLLPHLQEVIVPFRGVVTAQRPGQSLPHGGNLPTTYSFIYKEGYEYMITRPAIRSSSDQVVTTNNHTENTADGDSAYDIVIGGGLTKTPNQGSSEFHTTDDTYASVPSSISSYLADCTSTFFGPTTNWGPPHPIGTTRKLWSGIMGYSADGYPLVGPYPNEEGLFLDASFQGHGMVLCFLCARAVSEMVLGREEGLNGWFPGCFRVTSERLGKRFSGRIIGREIGEAESVDGMSGVVN</sequence>
<feature type="domain" description="FAD dependent oxidoreductase" evidence="2">
    <location>
        <begin position="43"/>
        <end position="452"/>
    </location>
</feature>
<comment type="caution">
    <text evidence="3">The sequence shown here is derived from an EMBL/GenBank/DDBJ whole genome shotgun (WGS) entry which is preliminary data.</text>
</comment>
<dbReference type="SUPFAM" id="SSF51905">
    <property type="entry name" value="FAD/NAD(P)-binding domain"/>
    <property type="match status" value="1"/>
</dbReference>
<dbReference type="Gene3D" id="3.50.50.60">
    <property type="entry name" value="FAD/NAD(P)-binding domain"/>
    <property type="match status" value="2"/>
</dbReference>
<protein>
    <recommendedName>
        <fullName evidence="2">FAD dependent oxidoreductase domain-containing protein</fullName>
    </recommendedName>
</protein>
<dbReference type="PANTHER" id="PTHR13847:SF284">
    <property type="entry name" value="FAD DEPENDENT OXIDOREDUCTASE DOMAIN-CONTAINING PROTEIN"/>
    <property type="match status" value="1"/>
</dbReference>
<organism evidence="3 4">
    <name type="scientific">Knufia fluminis</name>
    <dbReference type="NCBI Taxonomy" id="191047"/>
    <lineage>
        <taxon>Eukaryota</taxon>
        <taxon>Fungi</taxon>
        <taxon>Dikarya</taxon>
        <taxon>Ascomycota</taxon>
        <taxon>Pezizomycotina</taxon>
        <taxon>Eurotiomycetes</taxon>
        <taxon>Chaetothyriomycetidae</taxon>
        <taxon>Chaetothyriales</taxon>
        <taxon>Trichomeriaceae</taxon>
        <taxon>Knufia</taxon>
    </lineage>
</organism>
<feature type="region of interest" description="Disordered" evidence="1">
    <location>
        <begin position="1"/>
        <end position="34"/>
    </location>
</feature>
<gene>
    <name evidence="3" type="ORF">OHC33_005232</name>
</gene>
<feature type="compositionally biased region" description="Polar residues" evidence="1">
    <location>
        <begin position="1"/>
        <end position="23"/>
    </location>
</feature>
<evidence type="ECO:0000256" key="1">
    <source>
        <dbReference type="SAM" id="MobiDB-lite"/>
    </source>
</evidence>
<dbReference type="EMBL" id="JAKLMC020000010">
    <property type="protein sequence ID" value="KAK5953960.1"/>
    <property type="molecule type" value="Genomic_DNA"/>
</dbReference>
<accession>A0AAN8I979</accession>
<dbReference type="Proteomes" id="UP001316803">
    <property type="component" value="Unassembled WGS sequence"/>
</dbReference>
<dbReference type="Gene3D" id="3.30.9.10">
    <property type="entry name" value="D-Amino Acid Oxidase, subunit A, domain 2"/>
    <property type="match status" value="2"/>
</dbReference>
<evidence type="ECO:0000259" key="2">
    <source>
        <dbReference type="Pfam" id="PF01266"/>
    </source>
</evidence>
<dbReference type="InterPro" id="IPR036188">
    <property type="entry name" value="FAD/NAD-bd_sf"/>
</dbReference>
<dbReference type="InterPro" id="IPR006076">
    <property type="entry name" value="FAD-dep_OxRdtase"/>
</dbReference>
<reference evidence="3 4" key="1">
    <citation type="submission" date="2022-12" db="EMBL/GenBank/DDBJ databases">
        <title>Genomic features and morphological characterization of a novel Knufia sp. strain isolated from spacecraft assembly facility.</title>
        <authorList>
            <person name="Teixeira M."/>
            <person name="Chander A.M."/>
            <person name="Stajich J.E."/>
            <person name="Venkateswaran K."/>
        </authorList>
    </citation>
    <scope>NUCLEOTIDE SEQUENCE [LARGE SCALE GENOMIC DNA]</scope>
    <source>
        <strain evidence="3 4">FJI-L2-BK-P2</strain>
    </source>
</reference>
<dbReference type="Pfam" id="PF01266">
    <property type="entry name" value="DAO"/>
    <property type="match status" value="1"/>
</dbReference>
<evidence type="ECO:0000313" key="4">
    <source>
        <dbReference type="Proteomes" id="UP001316803"/>
    </source>
</evidence>
<dbReference type="PANTHER" id="PTHR13847">
    <property type="entry name" value="SARCOSINE DEHYDROGENASE-RELATED"/>
    <property type="match status" value="1"/>
</dbReference>
<dbReference type="AlphaFoldDB" id="A0AAN8I979"/>
<keyword evidence="4" id="KW-1185">Reference proteome</keyword>
<dbReference type="GO" id="GO:0005737">
    <property type="term" value="C:cytoplasm"/>
    <property type="evidence" value="ECO:0007669"/>
    <property type="project" value="TreeGrafter"/>
</dbReference>
<proteinExistence type="predicted"/>
<name>A0AAN8I979_9EURO</name>